<protein>
    <recommendedName>
        <fullName evidence="4">Zn(2)-C6 fungal-type domain-containing protein</fullName>
    </recommendedName>
</protein>
<keyword evidence="3" id="KW-1185">Reference proteome</keyword>
<organism evidence="2 3">
    <name type="scientific">Arthroderma otae (strain ATCC MYA-4605 / CBS 113480)</name>
    <name type="common">Microsporum canis</name>
    <dbReference type="NCBI Taxonomy" id="554155"/>
    <lineage>
        <taxon>Eukaryota</taxon>
        <taxon>Fungi</taxon>
        <taxon>Dikarya</taxon>
        <taxon>Ascomycota</taxon>
        <taxon>Pezizomycotina</taxon>
        <taxon>Eurotiomycetes</taxon>
        <taxon>Eurotiomycetidae</taxon>
        <taxon>Onygenales</taxon>
        <taxon>Arthrodermataceae</taxon>
        <taxon>Microsporum</taxon>
    </lineage>
</organism>
<evidence type="ECO:0008006" key="4">
    <source>
        <dbReference type="Google" id="ProtNLM"/>
    </source>
</evidence>
<evidence type="ECO:0000256" key="1">
    <source>
        <dbReference type="SAM" id="MobiDB-lite"/>
    </source>
</evidence>
<dbReference type="AlphaFoldDB" id="C5FJW7"/>
<dbReference type="Proteomes" id="UP000002035">
    <property type="component" value="Unassembled WGS sequence"/>
</dbReference>
<dbReference type="RefSeq" id="XP_002848291.1">
    <property type="nucleotide sequence ID" value="XM_002848245.1"/>
</dbReference>
<dbReference type="VEuPathDB" id="FungiDB:MCYG_03797"/>
<dbReference type="OMA" id="SKFMRVT"/>
<dbReference type="PANTHER" id="PTHR35392">
    <property type="entry name" value="ZN(II)2CYS6 TRANSCRIPTION FACTOR (EUROFUNG)-RELATED-RELATED"/>
    <property type="match status" value="1"/>
</dbReference>
<dbReference type="PANTHER" id="PTHR35392:SF2">
    <property type="entry name" value="ZN(II)2CYS6 TRANSCRIPTION FACTOR (EUROFUNG)"/>
    <property type="match status" value="1"/>
</dbReference>
<accession>C5FJW7</accession>
<dbReference type="OrthoDB" id="5417895at2759"/>
<name>C5FJW7_ARTOC</name>
<dbReference type="HOGENOM" id="CLU_005936_0_0_1"/>
<dbReference type="eggNOG" id="ENOG502SQF6">
    <property type="taxonomic scope" value="Eukaryota"/>
</dbReference>
<feature type="region of interest" description="Disordered" evidence="1">
    <location>
        <begin position="86"/>
        <end position="109"/>
    </location>
</feature>
<reference evidence="3" key="1">
    <citation type="journal article" date="2012" name="MBio">
        <title>Comparative genome analysis of Trichophyton rubrum and related dermatophytes reveals candidate genes involved in infection.</title>
        <authorList>
            <person name="Martinez D.A."/>
            <person name="Oliver B.G."/>
            <person name="Graeser Y."/>
            <person name="Goldberg J.M."/>
            <person name="Li W."/>
            <person name="Martinez-Rossi N.M."/>
            <person name="Monod M."/>
            <person name="Shelest E."/>
            <person name="Barton R.C."/>
            <person name="Birch E."/>
            <person name="Brakhage A.A."/>
            <person name="Chen Z."/>
            <person name="Gurr S.J."/>
            <person name="Heiman D."/>
            <person name="Heitman J."/>
            <person name="Kosti I."/>
            <person name="Rossi A."/>
            <person name="Saif S."/>
            <person name="Samalova M."/>
            <person name="Saunders C.W."/>
            <person name="Shea T."/>
            <person name="Summerbell R.C."/>
            <person name="Xu J."/>
            <person name="Young S."/>
            <person name="Zeng Q."/>
            <person name="Birren B.W."/>
            <person name="Cuomo C.A."/>
            <person name="White T.C."/>
        </authorList>
    </citation>
    <scope>NUCLEOTIDE SEQUENCE [LARGE SCALE GENOMIC DNA]</scope>
    <source>
        <strain evidence="3">ATCC MYA-4605 / CBS 113480</strain>
    </source>
</reference>
<dbReference type="GeneID" id="9229615"/>
<sequence>MGRKPNKLITEFFRRGEKLPDSSNRYEHTCRLCGEKFLKGRPDTLINHITKICPAISTADRDRVVYISGTATNRYREKDIVRQGLPVSDSNGAKMADSPRGKRAADFQNGPSLNGLNVLAEASRRVGASNEGHLQDRIFELNTSDRDVVVDPALDNSTKFNLDASSPLPMPAVHALLPVDSHPDQQSSQLSLIAASANEIVTEDTAGSLESAAICQKSDAWHLPSHTTQHQSTLGIAPPIELPTADEMMIQNHISSELNLPSNSHERPGIYLRPLATNPEIQQPNGDFFCEVVDNKKSNKKRSTFSEERRKEVRVVRKMGACLRCRMLKKTCSAGTPCGQCRNLQNPRVWMECCIRARLMNQLESYSIGLHSTMAYHDIQSIKGEIQFEPSAGRIEVMHFELDSLSFLTFSALYGQRQAGQTIDSQISTSSTDSILDGSLHYVHILDGEMEELSAKLDMYIKKTSNLFIESEQSDFIRQTLLLALELAKQYEDEMLDAALELWVATAILVDPFLKWTVYINPTLPPLANRPLTSTSNESRIPINSMNQLESYSLICTQLRSAVEKRAARVCRILLSKFEQRLLQKQRIGSFRTFLATIILLNCGERMEWLFRSWECEHYIQRWPLERQPSYFASQIETFAGVVSQHLKMRSLAPAFVIMPTGAVKARDASDNDVCRWFNAVSIDYQYLHARQTAEFDANDSRSLDLKYSSMVVLSARCSRD</sequence>
<dbReference type="STRING" id="554155.C5FJW7"/>
<dbReference type="EMBL" id="DS995703">
    <property type="protein sequence ID" value="EEQ30978.1"/>
    <property type="molecule type" value="Genomic_DNA"/>
</dbReference>
<gene>
    <name evidence="2" type="ORF">MCYG_03797</name>
</gene>
<evidence type="ECO:0000313" key="2">
    <source>
        <dbReference type="EMBL" id="EEQ30978.1"/>
    </source>
</evidence>
<evidence type="ECO:0000313" key="3">
    <source>
        <dbReference type="Proteomes" id="UP000002035"/>
    </source>
</evidence>
<proteinExistence type="predicted"/>
<dbReference type="InterPro" id="IPR052973">
    <property type="entry name" value="Fungal_sec-metab_reg_TF"/>
</dbReference>